<dbReference type="EMBL" id="SLVV01000024">
    <property type="protein sequence ID" value="TCN17595.1"/>
    <property type="molecule type" value="Genomic_DNA"/>
</dbReference>
<reference evidence="1 2" key="1">
    <citation type="journal article" date="2015" name="Stand. Genomic Sci.">
        <title>Genomic Encyclopedia of Bacterial and Archaeal Type Strains, Phase III: the genomes of soil and plant-associated and newly described type strains.</title>
        <authorList>
            <person name="Whitman W.B."/>
            <person name="Woyke T."/>
            <person name="Klenk H.P."/>
            <person name="Zhou Y."/>
            <person name="Lilburn T.G."/>
            <person name="Beck B.J."/>
            <person name="De Vos P."/>
            <person name="Vandamme P."/>
            <person name="Eisen J.A."/>
            <person name="Garrity G."/>
            <person name="Hugenholtz P."/>
            <person name="Kyrpides N.C."/>
        </authorList>
    </citation>
    <scope>NUCLEOTIDE SEQUENCE [LARGE SCALE GENOMIC DNA]</scope>
    <source>
        <strain evidence="1 2">CV53</strain>
    </source>
</reference>
<gene>
    <name evidence="1" type="ORF">EV146_12423</name>
</gene>
<keyword evidence="2" id="KW-1185">Reference proteome</keyword>
<name>A0A4R2AVE1_9BACI</name>
<proteinExistence type="predicted"/>
<accession>A0A4R2AVE1</accession>
<dbReference type="RefSeq" id="WP_132011517.1">
    <property type="nucleotide sequence ID" value="NZ_JABUHM010000025.1"/>
</dbReference>
<organism evidence="1 2">
    <name type="scientific">Mesobacillus foraminis</name>
    <dbReference type="NCBI Taxonomy" id="279826"/>
    <lineage>
        <taxon>Bacteria</taxon>
        <taxon>Bacillati</taxon>
        <taxon>Bacillota</taxon>
        <taxon>Bacilli</taxon>
        <taxon>Bacillales</taxon>
        <taxon>Bacillaceae</taxon>
        <taxon>Mesobacillus</taxon>
    </lineage>
</organism>
<evidence type="ECO:0000313" key="1">
    <source>
        <dbReference type="EMBL" id="TCN17595.1"/>
    </source>
</evidence>
<evidence type="ECO:0000313" key="2">
    <source>
        <dbReference type="Proteomes" id="UP000295689"/>
    </source>
</evidence>
<comment type="caution">
    <text evidence="1">The sequence shown here is derived from an EMBL/GenBank/DDBJ whole genome shotgun (WGS) entry which is preliminary data.</text>
</comment>
<protein>
    <submittedName>
        <fullName evidence="1">Uncharacterized protein</fullName>
    </submittedName>
</protein>
<sequence length="256" mass="30104">MQIKSGEITKFEEFSLFTSLKEFNHHMEMWMGEHRQEFSKGELIGLKRLVRFSAKIPGVCNAKIGTVLKAIHEEYHDNGISRSTFKRMILKAKELGILTVHETERKNGSQTSNLYVFNPFPCNEPPKQEKMNHPKETVIPSKTNIQEITKRQEEPLELDHTFTNDRVPQPFVQLVQYFFPQAKVIEEYWKMARISAYRNNLEKEPQQVLETAIQCFKQLISKLKTAKVHKPIAYYYGILDKKFTELYFSDLYEMGF</sequence>
<dbReference type="Proteomes" id="UP000295689">
    <property type="component" value="Unassembled WGS sequence"/>
</dbReference>
<dbReference type="AlphaFoldDB" id="A0A4R2AVE1"/>